<feature type="chain" id="PRO_5036137410" evidence="1">
    <location>
        <begin position="23"/>
        <end position="113"/>
    </location>
</feature>
<organism evidence="3 4">
    <name type="scientific">Puccinia graminis f. sp. tritici</name>
    <dbReference type="NCBI Taxonomy" id="56615"/>
    <lineage>
        <taxon>Eukaryota</taxon>
        <taxon>Fungi</taxon>
        <taxon>Dikarya</taxon>
        <taxon>Basidiomycota</taxon>
        <taxon>Pucciniomycotina</taxon>
        <taxon>Pucciniomycetes</taxon>
        <taxon>Pucciniales</taxon>
        <taxon>Pucciniaceae</taxon>
        <taxon>Puccinia</taxon>
    </lineage>
</organism>
<evidence type="ECO:0000256" key="1">
    <source>
        <dbReference type="SAM" id="SignalP"/>
    </source>
</evidence>
<name>A0A5B0N839_PUCGR</name>
<evidence type="ECO:0000313" key="4">
    <source>
        <dbReference type="Proteomes" id="UP000324748"/>
    </source>
</evidence>
<evidence type="ECO:0000313" key="5">
    <source>
        <dbReference type="Proteomes" id="UP000325313"/>
    </source>
</evidence>
<comment type="caution">
    <text evidence="3">The sequence shown here is derived from an EMBL/GenBank/DDBJ whole genome shotgun (WGS) entry which is preliminary data.</text>
</comment>
<protein>
    <submittedName>
        <fullName evidence="3">Uncharacterized protein</fullName>
    </submittedName>
</protein>
<gene>
    <name evidence="3" type="ORF">PGT21_012622</name>
    <name evidence="2" type="ORF">PGTUg99_013732</name>
</gene>
<dbReference type="EMBL" id="VSWC01000118">
    <property type="protein sequence ID" value="KAA1083959.1"/>
    <property type="molecule type" value="Genomic_DNA"/>
</dbReference>
<sequence length="113" mass="12494">MQFLGISKGFLVVSMYLIVACAADNGPFFACSTNPYCVKKDISVSPMKYTFSAAKQLTRDQASCQSINVHPPHSANACCEHPTGYDSNDHRPFTITSDQFFDKFKCAEVPGHY</sequence>
<dbReference type="AlphaFoldDB" id="A0A5B0N839"/>
<evidence type="ECO:0000313" key="3">
    <source>
        <dbReference type="EMBL" id="KAA1083959.1"/>
    </source>
</evidence>
<feature type="signal peptide" evidence="1">
    <location>
        <begin position="1"/>
        <end position="22"/>
    </location>
</feature>
<evidence type="ECO:0000313" key="2">
    <source>
        <dbReference type="EMBL" id="KAA1066919.1"/>
    </source>
</evidence>
<dbReference type="Proteomes" id="UP000324748">
    <property type="component" value="Unassembled WGS sequence"/>
</dbReference>
<reference evidence="4 5" key="1">
    <citation type="submission" date="2019-05" db="EMBL/GenBank/DDBJ databases">
        <title>Emergence of the Ug99 lineage of the wheat stem rust pathogen through somatic hybridization.</title>
        <authorList>
            <person name="Li F."/>
            <person name="Upadhyaya N.M."/>
            <person name="Sperschneider J."/>
            <person name="Matny O."/>
            <person name="Nguyen-Phuc H."/>
            <person name="Mago R."/>
            <person name="Raley C."/>
            <person name="Miller M.E."/>
            <person name="Silverstein K.A.T."/>
            <person name="Henningsen E."/>
            <person name="Hirsch C.D."/>
            <person name="Visser B."/>
            <person name="Pretorius Z.A."/>
            <person name="Steffenson B.J."/>
            <person name="Schwessinger B."/>
            <person name="Dodds P.N."/>
            <person name="Figueroa M."/>
        </authorList>
    </citation>
    <scope>NUCLEOTIDE SEQUENCE [LARGE SCALE GENOMIC DNA]</scope>
    <source>
        <strain evidence="3">21-0</strain>
        <strain evidence="2 5">Ug99</strain>
    </source>
</reference>
<dbReference type="Proteomes" id="UP000325313">
    <property type="component" value="Unassembled WGS sequence"/>
</dbReference>
<keyword evidence="1" id="KW-0732">Signal</keyword>
<accession>A0A5B0N839</accession>
<keyword evidence="4" id="KW-1185">Reference proteome</keyword>
<proteinExistence type="predicted"/>
<dbReference type="EMBL" id="VDEP01000508">
    <property type="protein sequence ID" value="KAA1066919.1"/>
    <property type="molecule type" value="Genomic_DNA"/>
</dbReference>